<dbReference type="EMBL" id="AAWS01000006">
    <property type="protein sequence ID" value="EAY30466.1"/>
    <property type="molecule type" value="Genomic_DNA"/>
</dbReference>
<organism evidence="2 3">
    <name type="scientific">Microscilla marina ATCC 23134</name>
    <dbReference type="NCBI Taxonomy" id="313606"/>
    <lineage>
        <taxon>Bacteria</taxon>
        <taxon>Pseudomonadati</taxon>
        <taxon>Bacteroidota</taxon>
        <taxon>Cytophagia</taxon>
        <taxon>Cytophagales</taxon>
        <taxon>Microscillaceae</taxon>
        <taxon>Microscilla</taxon>
    </lineage>
</organism>
<evidence type="ECO:0000313" key="2">
    <source>
        <dbReference type="EMBL" id="EAY30466.1"/>
    </source>
</evidence>
<dbReference type="AlphaFoldDB" id="A1ZG49"/>
<comment type="caution">
    <text evidence="2">The sequence shown here is derived from an EMBL/GenBank/DDBJ whole genome shotgun (WGS) entry which is preliminary data.</text>
</comment>
<evidence type="ECO:0000313" key="3">
    <source>
        <dbReference type="Proteomes" id="UP000004095"/>
    </source>
</evidence>
<dbReference type="OrthoDB" id="977906at2"/>
<feature type="chain" id="PRO_5002642155" evidence="1">
    <location>
        <begin position="20"/>
        <end position="380"/>
    </location>
</feature>
<dbReference type="Proteomes" id="UP000004095">
    <property type="component" value="Unassembled WGS sequence"/>
</dbReference>
<protein>
    <submittedName>
        <fullName evidence="2">Uncharacterized protein</fullName>
    </submittedName>
</protein>
<proteinExistence type="predicted"/>
<gene>
    <name evidence="2" type="ORF">M23134_03102</name>
</gene>
<keyword evidence="3" id="KW-1185">Reference proteome</keyword>
<dbReference type="eggNOG" id="ENOG502Z8XX">
    <property type="taxonomic scope" value="Bacteria"/>
</dbReference>
<accession>A1ZG49</accession>
<name>A1ZG49_MICM2</name>
<feature type="signal peptide" evidence="1">
    <location>
        <begin position="1"/>
        <end position="19"/>
    </location>
</feature>
<evidence type="ECO:0000256" key="1">
    <source>
        <dbReference type="SAM" id="SignalP"/>
    </source>
</evidence>
<keyword evidence="1" id="KW-0732">Signal</keyword>
<reference evidence="2 3" key="1">
    <citation type="submission" date="2007-01" db="EMBL/GenBank/DDBJ databases">
        <authorList>
            <person name="Haygood M."/>
            <person name="Podell S."/>
            <person name="Anderson C."/>
            <person name="Hopkinson B."/>
            <person name="Roe K."/>
            <person name="Barbeau K."/>
            <person name="Gaasterland T."/>
            <person name="Ferriera S."/>
            <person name="Johnson J."/>
            <person name="Kravitz S."/>
            <person name="Beeson K."/>
            <person name="Sutton G."/>
            <person name="Rogers Y.-H."/>
            <person name="Friedman R."/>
            <person name="Frazier M."/>
            <person name="Venter J.C."/>
        </authorList>
    </citation>
    <scope>NUCLEOTIDE SEQUENCE [LARGE SCALE GENOMIC DNA]</scope>
    <source>
        <strain evidence="2 3">ATCC 23134</strain>
    </source>
</reference>
<dbReference type="RefSeq" id="WP_002694693.1">
    <property type="nucleotide sequence ID" value="NZ_AAWS01000006.1"/>
</dbReference>
<sequence>MKKLVFTLLFLGTYALLSAQPSAYKAQPFADDVPLTTPSMLDADYIARVMAALPLPEAAPENIKQLSKVASVQNHYKEFTIAWQKLESKKLSRLRKWRDSEITDLHKKQTNLFYPFAGPDFLNAYLLFPTCDNYLLFGLEKMGTLPTMAQLRGNYLFRLRKSLSILMKRNYFITRDMINNLNSNVKGVLPLIAVFMARTDNKILSIQKVYVQKNGKPKFVAFNDNKWHPGIKGVTIEFKNKNRDLPQRMYYFGTNFVNTAMYTKKNLVNFITNFKNKMTFTKSASYLLHGHNFSIIRNIILNQTSASVQDDTGVPYRYFKNSWSVKLYGKYARPVRDFNYGFQTDLNRLFKTDKTVKPIDFTFGYHWWTDKSSILVFRKK</sequence>